<dbReference type="InterPro" id="IPR032676">
    <property type="entry name" value="YkuD_2"/>
</dbReference>
<comment type="caution">
    <text evidence="2">The sequence shown here is derived from an EMBL/GenBank/DDBJ whole genome shotgun (WGS) entry which is preliminary data.</text>
</comment>
<dbReference type="PANTHER" id="PTHR38477:SF1">
    <property type="entry name" value="MUREIN L,D-TRANSPEPTIDASE CATALYTIC DOMAIN FAMILY PROTEIN"/>
    <property type="match status" value="1"/>
</dbReference>
<dbReference type="PROSITE" id="PS51257">
    <property type="entry name" value="PROKAR_LIPOPROTEIN"/>
    <property type="match status" value="1"/>
</dbReference>
<keyword evidence="1" id="KW-0732">Signal</keyword>
<gene>
    <name evidence="2" type="ORF">CLV51_10984</name>
</gene>
<protein>
    <submittedName>
        <fullName evidence="2">L,D-transpeptidase-like protein</fullName>
    </submittedName>
</protein>
<keyword evidence="3" id="KW-1185">Reference proteome</keyword>
<feature type="signal peptide" evidence="1">
    <location>
        <begin position="1"/>
        <end position="21"/>
    </location>
</feature>
<dbReference type="EMBL" id="PYAW01000009">
    <property type="protein sequence ID" value="PSL43090.1"/>
    <property type="molecule type" value="Genomic_DNA"/>
</dbReference>
<dbReference type="RefSeq" id="WP_106531185.1">
    <property type="nucleotide sequence ID" value="NZ_PYAW01000009.1"/>
</dbReference>
<evidence type="ECO:0000313" key="3">
    <source>
        <dbReference type="Proteomes" id="UP000240971"/>
    </source>
</evidence>
<dbReference type="OrthoDB" id="1247236at2"/>
<evidence type="ECO:0000256" key="1">
    <source>
        <dbReference type="SAM" id="SignalP"/>
    </source>
</evidence>
<dbReference type="PANTHER" id="PTHR38477">
    <property type="entry name" value="HYPOTHETICAL EXPORTED PROTEIN"/>
    <property type="match status" value="1"/>
</dbReference>
<sequence>MLFSKLLPLCFAWLLFTASLTGCKEKKTAPSKAAPAPERLPYAAAPDKEKLHQKVIALREYAQTHGYSTRYAFFIDFGVFSGGKRFICYDLEHNKTLSTGLVAHGQGPDFRAEVVPFSNEVGSLCSSLGKYRIGTKYSGRFGTAYKLHGLDKTNSNAFDRFVVLHSHVCVPGTAQDMGICRSDGCPTLNPAYFATLQPYLDQSDKPVLLWIYH</sequence>
<name>A0A2P8HA68_CHINA</name>
<proteinExistence type="predicted"/>
<accession>A0A2P8HA68</accession>
<dbReference type="AlphaFoldDB" id="A0A2P8HA68"/>
<evidence type="ECO:0000313" key="2">
    <source>
        <dbReference type="EMBL" id="PSL43090.1"/>
    </source>
</evidence>
<dbReference type="Proteomes" id="UP000240971">
    <property type="component" value="Unassembled WGS sequence"/>
</dbReference>
<feature type="chain" id="PRO_5015145406" evidence="1">
    <location>
        <begin position="22"/>
        <end position="213"/>
    </location>
</feature>
<reference evidence="2 3" key="1">
    <citation type="submission" date="2018-03" db="EMBL/GenBank/DDBJ databases">
        <title>Genomic Encyclopedia of Archaeal and Bacterial Type Strains, Phase II (KMG-II): from individual species to whole genera.</title>
        <authorList>
            <person name="Goeker M."/>
        </authorList>
    </citation>
    <scope>NUCLEOTIDE SEQUENCE [LARGE SCALE GENOMIC DNA]</scope>
    <source>
        <strain evidence="2 3">DSM 24859</strain>
    </source>
</reference>
<dbReference type="Pfam" id="PF13645">
    <property type="entry name" value="YkuD_2"/>
    <property type="match status" value="1"/>
</dbReference>
<organism evidence="2 3">
    <name type="scientific">Chitinophaga niastensis</name>
    <dbReference type="NCBI Taxonomy" id="536980"/>
    <lineage>
        <taxon>Bacteria</taxon>
        <taxon>Pseudomonadati</taxon>
        <taxon>Bacteroidota</taxon>
        <taxon>Chitinophagia</taxon>
        <taxon>Chitinophagales</taxon>
        <taxon>Chitinophagaceae</taxon>
        <taxon>Chitinophaga</taxon>
    </lineage>
</organism>